<dbReference type="SUPFAM" id="SSF52821">
    <property type="entry name" value="Rhodanese/Cell cycle control phosphatase"/>
    <property type="match status" value="1"/>
</dbReference>
<dbReference type="InterPro" id="IPR036873">
    <property type="entry name" value="Rhodanese-like_dom_sf"/>
</dbReference>
<dbReference type="Pfam" id="PF00581">
    <property type="entry name" value="Rhodanese"/>
    <property type="match status" value="1"/>
</dbReference>
<feature type="domain" description="Rhodanese" evidence="1">
    <location>
        <begin position="69"/>
        <end position="162"/>
    </location>
</feature>
<evidence type="ECO:0000313" key="3">
    <source>
        <dbReference type="EMBL" id="MDC3989584.1"/>
    </source>
</evidence>
<dbReference type="InterPro" id="IPR001763">
    <property type="entry name" value="Rhodanese-like_dom"/>
</dbReference>
<dbReference type="RefSeq" id="WP_272428428.1">
    <property type="nucleotide sequence ID" value="NZ_JAGTJJ010000101.1"/>
</dbReference>
<organism evidence="3 4">
    <name type="scientific">Polyangium jinanense</name>
    <dbReference type="NCBI Taxonomy" id="2829994"/>
    <lineage>
        <taxon>Bacteria</taxon>
        <taxon>Pseudomonadati</taxon>
        <taxon>Myxococcota</taxon>
        <taxon>Polyangia</taxon>
        <taxon>Polyangiales</taxon>
        <taxon>Polyangiaceae</taxon>
        <taxon>Polyangium</taxon>
    </lineage>
</organism>
<evidence type="ECO:0000313" key="2">
    <source>
        <dbReference type="EMBL" id="MDC3989237.1"/>
    </source>
</evidence>
<dbReference type="Proteomes" id="UP001151081">
    <property type="component" value="Unassembled WGS sequence"/>
</dbReference>
<protein>
    <submittedName>
        <fullName evidence="3">Rhodanese-like domain-containing protein</fullName>
    </submittedName>
</protein>
<dbReference type="CDD" id="cd00158">
    <property type="entry name" value="RHOD"/>
    <property type="match status" value="1"/>
</dbReference>
<dbReference type="Gene3D" id="3.40.250.10">
    <property type="entry name" value="Rhodanese-like domain"/>
    <property type="match status" value="1"/>
</dbReference>
<dbReference type="PROSITE" id="PS50206">
    <property type="entry name" value="RHODANESE_3"/>
    <property type="match status" value="1"/>
</dbReference>
<dbReference type="EMBL" id="JAGTJJ010000101">
    <property type="protein sequence ID" value="MDC3989237.1"/>
    <property type="molecule type" value="Genomic_DNA"/>
</dbReference>
<dbReference type="EMBL" id="JAGTJJ010000125">
    <property type="protein sequence ID" value="MDC3989584.1"/>
    <property type="molecule type" value="Genomic_DNA"/>
</dbReference>
<dbReference type="PANTHER" id="PTHR43031:SF7">
    <property type="entry name" value="NITRIC OXIDE REDUCTASE FLRD-NAD(+) REDUCTASE"/>
    <property type="match status" value="1"/>
</dbReference>
<dbReference type="PANTHER" id="PTHR43031">
    <property type="entry name" value="FAD-DEPENDENT OXIDOREDUCTASE"/>
    <property type="match status" value="1"/>
</dbReference>
<keyword evidence="4" id="KW-1185">Reference proteome</keyword>
<proteinExistence type="predicted"/>
<name>A0A9X4AYH7_9BACT</name>
<comment type="caution">
    <text evidence="3">The sequence shown here is derived from an EMBL/GenBank/DDBJ whole genome shotgun (WGS) entry which is preliminary data.</text>
</comment>
<accession>A0A9X4AYH7</accession>
<sequence>MSSGLDRPLVLRSAALLLGGAVLGLGINAARPAGVALVGFEPPTACTTTAAEEAPVIEMTPREASTLCGQPGTLFADTRTAERFAAGHVADAIHLPCDATASGAEVAMKELGHAQTIVVYGESTEEAYEVAETLRRRGLKMDVRVLRGGFSAWEQEGLACASGPCPGCALTHKQEPSP</sequence>
<evidence type="ECO:0000313" key="4">
    <source>
        <dbReference type="Proteomes" id="UP001151081"/>
    </source>
</evidence>
<dbReference type="SMART" id="SM00450">
    <property type="entry name" value="RHOD"/>
    <property type="match status" value="1"/>
</dbReference>
<evidence type="ECO:0000259" key="1">
    <source>
        <dbReference type="PROSITE" id="PS50206"/>
    </source>
</evidence>
<reference evidence="3 4" key="1">
    <citation type="submission" date="2021-04" db="EMBL/GenBank/DDBJ databases">
        <title>Genome analysis of Polyangium sp.</title>
        <authorList>
            <person name="Li Y."/>
            <person name="Wang J."/>
        </authorList>
    </citation>
    <scope>NUCLEOTIDE SEQUENCE [LARGE SCALE GENOMIC DNA]</scope>
    <source>
        <strain evidence="3 4">SDU14</strain>
    </source>
</reference>
<dbReference type="AlphaFoldDB" id="A0A9X4AYH7"/>
<gene>
    <name evidence="2" type="ORF">KEG57_52720</name>
    <name evidence="3" type="ORF">KEG57_54510</name>
</gene>
<dbReference type="InterPro" id="IPR050229">
    <property type="entry name" value="GlpE_sulfurtransferase"/>
</dbReference>